<dbReference type="CDD" id="cd06782">
    <property type="entry name" value="cpPDZ_CPP-like"/>
    <property type="match status" value="1"/>
</dbReference>
<feature type="signal peptide" evidence="6">
    <location>
        <begin position="1"/>
        <end position="29"/>
    </location>
</feature>
<dbReference type="Pfam" id="PF13180">
    <property type="entry name" value="PDZ_2"/>
    <property type="match status" value="1"/>
</dbReference>
<keyword evidence="3 5" id="KW-0378">Hydrolase</keyword>
<evidence type="ECO:0000256" key="5">
    <source>
        <dbReference type="RuleBase" id="RU004404"/>
    </source>
</evidence>
<dbReference type="PROSITE" id="PS50106">
    <property type="entry name" value="PDZ"/>
    <property type="match status" value="1"/>
</dbReference>
<dbReference type="AlphaFoldDB" id="A0A3P1SJR1"/>
<dbReference type="OrthoDB" id="9812068at2"/>
<dbReference type="SUPFAM" id="SSF52096">
    <property type="entry name" value="ClpP/crotonase"/>
    <property type="match status" value="1"/>
</dbReference>
<dbReference type="GO" id="GO:0030288">
    <property type="term" value="C:outer membrane-bounded periplasmic space"/>
    <property type="evidence" value="ECO:0007669"/>
    <property type="project" value="TreeGrafter"/>
</dbReference>
<dbReference type="PANTHER" id="PTHR32060:SF30">
    <property type="entry name" value="CARBOXY-TERMINAL PROCESSING PROTEASE CTPA"/>
    <property type="match status" value="1"/>
</dbReference>
<dbReference type="SMART" id="SM00245">
    <property type="entry name" value="TSPc"/>
    <property type="match status" value="1"/>
</dbReference>
<dbReference type="Gene3D" id="2.30.42.10">
    <property type="match status" value="1"/>
</dbReference>
<dbReference type="InterPro" id="IPR005151">
    <property type="entry name" value="Tail-specific_protease"/>
</dbReference>
<keyword evidence="4 5" id="KW-0720">Serine protease</keyword>
<dbReference type="SMART" id="SM00228">
    <property type="entry name" value="PDZ"/>
    <property type="match status" value="1"/>
</dbReference>
<protein>
    <submittedName>
        <fullName evidence="8">S41 family peptidase</fullName>
    </submittedName>
</protein>
<dbReference type="Gene3D" id="3.90.226.10">
    <property type="entry name" value="2-enoyl-CoA Hydratase, Chain A, domain 1"/>
    <property type="match status" value="1"/>
</dbReference>
<dbReference type="Pfam" id="PF22694">
    <property type="entry name" value="CtpB_N-like"/>
    <property type="match status" value="1"/>
</dbReference>
<gene>
    <name evidence="8" type="ORF">EHS89_16945</name>
</gene>
<accession>A0A3P1SJR1</accession>
<evidence type="ECO:0000256" key="4">
    <source>
        <dbReference type="ARBA" id="ARBA00022825"/>
    </source>
</evidence>
<evidence type="ECO:0000313" key="9">
    <source>
        <dbReference type="Proteomes" id="UP000267535"/>
    </source>
</evidence>
<dbReference type="Gene3D" id="3.30.750.44">
    <property type="match status" value="1"/>
</dbReference>
<keyword evidence="2 5" id="KW-0645">Protease</keyword>
<dbReference type="CDD" id="cd07560">
    <property type="entry name" value="Peptidase_S41_CPP"/>
    <property type="match status" value="1"/>
</dbReference>
<comment type="similarity">
    <text evidence="1 5">Belongs to the peptidase S41A family.</text>
</comment>
<dbReference type="FunFam" id="3.90.226.10:FF:000029">
    <property type="entry name" value="Peptidase, S41 family"/>
    <property type="match status" value="1"/>
</dbReference>
<feature type="domain" description="PDZ" evidence="7">
    <location>
        <begin position="96"/>
        <end position="178"/>
    </location>
</feature>
<comment type="caution">
    <text evidence="8">The sequence shown here is derived from an EMBL/GenBank/DDBJ whole genome shotgun (WGS) entry which is preliminary data.</text>
</comment>
<evidence type="ECO:0000259" key="7">
    <source>
        <dbReference type="PROSITE" id="PS50106"/>
    </source>
</evidence>
<dbReference type="InterPro" id="IPR029045">
    <property type="entry name" value="ClpP/crotonase-like_dom_sf"/>
</dbReference>
<reference evidence="8 9" key="1">
    <citation type="submission" date="2018-11" db="EMBL/GenBank/DDBJ databases">
        <title>The draft genome sequence of Amphritea balenae JAMM 1525T.</title>
        <authorList>
            <person name="Fang Z."/>
            <person name="Zhang Y."/>
            <person name="Han X."/>
        </authorList>
    </citation>
    <scope>NUCLEOTIDE SEQUENCE [LARGE SCALE GENOMIC DNA]</scope>
    <source>
        <strain evidence="8 9">JAMM 1525</strain>
    </source>
</reference>
<keyword evidence="9" id="KW-1185">Reference proteome</keyword>
<organism evidence="8 9">
    <name type="scientific">Amphritea balenae</name>
    <dbReference type="NCBI Taxonomy" id="452629"/>
    <lineage>
        <taxon>Bacteria</taxon>
        <taxon>Pseudomonadati</taxon>
        <taxon>Pseudomonadota</taxon>
        <taxon>Gammaproteobacteria</taxon>
        <taxon>Oceanospirillales</taxon>
        <taxon>Oceanospirillaceae</taxon>
        <taxon>Amphritea</taxon>
    </lineage>
</organism>
<dbReference type="GO" id="GO:0004175">
    <property type="term" value="F:endopeptidase activity"/>
    <property type="evidence" value="ECO:0007669"/>
    <property type="project" value="TreeGrafter"/>
</dbReference>
<dbReference type="Proteomes" id="UP000267535">
    <property type="component" value="Unassembled WGS sequence"/>
</dbReference>
<dbReference type="SUPFAM" id="SSF50156">
    <property type="entry name" value="PDZ domain-like"/>
    <property type="match status" value="1"/>
</dbReference>
<dbReference type="FunFam" id="2.30.42.10:FF:000063">
    <property type="entry name" value="Peptidase, S41 family"/>
    <property type="match status" value="1"/>
</dbReference>
<keyword evidence="6" id="KW-0732">Signal</keyword>
<dbReference type="GO" id="GO:0007165">
    <property type="term" value="P:signal transduction"/>
    <property type="evidence" value="ECO:0007669"/>
    <property type="project" value="TreeGrafter"/>
</dbReference>
<name>A0A3P1SJR1_9GAMM</name>
<dbReference type="NCBIfam" id="TIGR00225">
    <property type="entry name" value="prc"/>
    <property type="match status" value="1"/>
</dbReference>
<evidence type="ECO:0000313" key="8">
    <source>
        <dbReference type="EMBL" id="RRC97523.1"/>
    </source>
</evidence>
<dbReference type="InterPro" id="IPR004447">
    <property type="entry name" value="Peptidase_S41A"/>
</dbReference>
<proteinExistence type="inferred from homology"/>
<dbReference type="InterPro" id="IPR001478">
    <property type="entry name" value="PDZ"/>
</dbReference>
<dbReference type="EMBL" id="RQXV01000011">
    <property type="protein sequence ID" value="RRC97523.1"/>
    <property type="molecule type" value="Genomic_DNA"/>
</dbReference>
<dbReference type="InterPro" id="IPR036034">
    <property type="entry name" value="PDZ_sf"/>
</dbReference>
<evidence type="ECO:0000256" key="2">
    <source>
        <dbReference type="ARBA" id="ARBA00022670"/>
    </source>
</evidence>
<dbReference type="GO" id="GO:0006508">
    <property type="term" value="P:proteolysis"/>
    <property type="evidence" value="ECO:0007669"/>
    <property type="project" value="UniProtKB-KW"/>
</dbReference>
<dbReference type="PANTHER" id="PTHR32060">
    <property type="entry name" value="TAIL-SPECIFIC PROTEASE"/>
    <property type="match status" value="1"/>
</dbReference>
<dbReference type="GO" id="GO:0008236">
    <property type="term" value="F:serine-type peptidase activity"/>
    <property type="evidence" value="ECO:0007669"/>
    <property type="project" value="UniProtKB-KW"/>
</dbReference>
<dbReference type="InterPro" id="IPR055210">
    <property type="entry name" value="CtpA/B_N"/>
</dbReference>
<feature type="chain" id="PRO_5018304552" evidence="6">
    <location>
        <begin position="30"/>
        <end position="453"/>
    </location>
</feature>
<sequence>MTLKQQLSSLCQPLLFTCLLAGSVTALNAAESDPAANQDKAQGIPLEEIRLFTEVFERIKNAYVEPVDDAKLLEDAVRGMLAGLDPHSVYLEPEAFTDLQSHTSGEFGGLGIEVGMEDGFVRVITPIDDTPAERAGVKAGDLIIKLGDQPVQGMDLNDAVKLMRGKPGSELILTVVRDGEDKPLEITVVRDVIRVASVKKRMLDSNVGYLRITQFQVNTAKDLTRAVEKLTKQNELQGIVLDLRNNPGGVLRAAVEVSDAFLEQGLIVYTQGRLPNSELRYNATSATLIGAEIPLVVLINQGSASASEIVAGALQDQGRAVIMGVDSFGKGSVQTILPLNKDRAVKLTTARYYTPDGRSIQAQGIVPDIYVGQADISLKESGDFIKERDLSGHLENGENNGAKQADTKASLAETDFQLYEALNLLKALAIVKTNKVAEAEVKAEVEAQPVTAE</sequence>
<evidence type="ECO:0000256" key="3">
    <source>
        <dbReference type="ARBA" id="ARBA00022801"/>
    </source>
</evidence>
<dbReference type="Pfam" id="PF03572">
    <property type="entry name" value="Peptidase_S41"/>
    <property type="match status" value="1"/>
</dbReference>
<evidence type="ECO:0000256" key="1">
    <source>
        <dbReference type="ARBA" id="ARBA00009179"/>
    </source>
</evidence>
<evidence type="ECO:0000256" key="6">
    <source>
        <dbReference type="SAM" id="SignalP"/>
    </source>
</evidence>
<dbReference type="RefSeq" id="WP_124927362.1">
    <property type="nucleotide sequence ID" value="NZ_BMOH01000004.1"/>
</dbReference>